<dbReference type="InterPro" id="IPR020846">
    <property type="entry name" value="MFS_dom"/>
</dbReference>
<feature type="transmembrane region" description="Helical" evidence="8">
    <location>
        <begin position="454"/>
        <end position="474"/>
    </location>
</feature>
<evidence type="ECO:0000256" key="8">
    <source>
        <dbReference type="SAM" id="Phobius"/>
    </source>
</evidence>
<dbReference type="GO" id="GO:0005886">
    <property type="term" value="C:plasma membrane"/>
    <property type="evidence" value="ECO:0007669"/>
    <property type="project" value="TreeGrafter"/>
</dbReference>
<reference evidence="10 11" key="1">
    <citation type="submission" date="2023-08" db="EMBL/GenBank/DDBJ databases">
        <title>Black Yeasts Isolated from many extreme environments.</title>
        <authorList>
            <person name="Coleine C."/>
            <person name="Stajich J.E."/>
            <person name="Selbmann L."/>
        </authorList>
    </citation>
    <scope>NUCLEOTIDE SEQUENCE [LARGE SCALE GENOMIC DNA]</scope>
    <source>
        <strain evidence="10 11">CCFEE 5935</strain>
    </source>
</reference>
<keyword evidence="5 8" id="KW-0472">Membrane</keyword>
<evidence type="ECO:0000256" key="1">
    <source>
        <dbReference type="ARBA" id="ARBA00004141"/>
    </source>
</evidence>
<feature type="transmembrane region" description="Helical" evidence="8">
    <location>
        <begin position="151"/>
        <end position="173"/>
    </location>
</feature>
<keyword evidence="4 8" id="KW-1133">Transmembrane helix</keyword>
<dbReference type="InterPro" id="IPR005829">
    <property type="entry name" value="Sugar_transporter_CS"/>
</dbReference>
<evidence type="ECO:0000256" key="2">
    <source>
        <dbReference type="ARBA" id="ARBA00022448"/>
    </source>
</evidence>
<feature type="domain" description="Major facilitator superfamily (MFS) profile" evidence="9">
    <location>
        <begin position="27"/>
        <end position="479"/>
    </location>
</feature>
<sequence>MSANSRKSNVEQGAAYSTFTRPQAILTVCLVALAGFFSPFTAFTYFPSLHSISKDFHVSLELMNVTVTVYLVVQGIVPPLLGDISDGIGRRPVYLSIFTLYCAASIGLALQRDYAALLVLRMIQSAGSSATIALGYGVIGDIAAPHERGKYVGLSVMGFNSAPALGPVVGGLITDRAGWPWIFVFLATASATLLILLALFFYETARSIVDNGSIPPQRFNWNILQFLQKGRRDEPPKPVRLRAPNVVPCLKLIFHKNTLPVLLANATFYMTYSFLQATTAPLLQQLYGLSPLQAGLCYLPYGVAGAVASVRIESPLSENIKLTTYWLITDRDYRITAKQHNLSIDRLRGDNILHFPIEKARLRSVWIYVTLGSTCVIGYGWSLTARTHLAVPLILQFVIGFAVTGVFNISNTLIVDVQPDRPVTASASVSITRCIIAAGGVVVVQVVMNALGSGWTFTLIGGLCWATLPMYWIVRANGWEWRKRKAEQSVTD</sequence>
<feature type="transmembrane region" description="Helical" evidence="8">
    <location>
        <begin position="179"/>
        <end position="202"/>
    </location>
</feature>
<dbReference type="PROSITE" id="PS50850">
    <property type="entry name" value="MFS"/>
    <property type="match status" value="1"/>
</dbReference>
<dbReference type="Proteomes" id="UP001337655">
    <property type="component" value="Unassembled WGS sequence"/>
</dbReference>
<feature type="transmembrane region" description="Helical" evidence="8">
    <location>
        <begin position="389"/>
        <end position="409"/>
    </location>
</feature>
<evidence type="ECO:0000256" key="5">
    <source>
        <dbReference type="ARBA" id="ARBA00023136"/>
    </source>
</evidence>
<protein>
    <recommendedName>
        <fullName evidence="9">Major facilitator superfamily (MFS) profile domain-containing protein</fullName>
    </recommendedName>
</protein>
<name>A0AAV9P3L8_9PEZI</name>
<dbReference type="Gene3D" id="1.20.1720.10">
    <property type="entry name" value="Multidrug resistance protein D"/>
    <property type="match status" value="1"/>
</dbReference>
<proteinExistence type="predicted"/>
<dbReference type="GO" id="GO:0042908">
    <property type="term" value="P:xenobiotic transport"/>
    <property type="evidence" value="ECO:0007669"/>
    <property type="project" value="UniProtKB-ARBA"/>
</dbReference>
<dbReference type="RefSeq" id="XP_064657057.1">
    <property type="nucleotide sequence ID" value="XM_064804287.1"/>
</dbReference>
<keyword evidence="2" id="KW-0813">Transport</keyword>
<evidence type="ECO:0000256" key="7">
    <source>
        <dbReference type="ARBA" id="ARBA00056296"/>
    </source>
</evidence>
<dbReference type="AlphaFoldDB" id="A0AAV9P3L8"/>
<feature type="transmembrane region" description="Helical" evidence="8">
    <location>
        <begin position="58"/>
        <end position="81"/>
    </location>
</feature>
<dbReference type="PROSITE" id="PS00216">
    <property type="entry name" value="SUGAR_TRANSPORT_1"/>
    <property type="match status" value="1"/>
</dbReference>
<feature type="transmembrane region" description="Helical" evidence="8">
    <location>
        <begin position="430"/>
        <end position="448"/>
    </location>
</feature>
<dbReference type="FunFam" id="1.20.1720.10:FF:000009">
    <property type="entry name" value="MFS multidrug transporter"/>
    <property type="match status" value="1"/>
</dbReference>
<dbReference type="PANTHER" id="PTHR23502">
    <property type="entry name" value="MAJOR FACILITATOR SUPERFAMILY"/>
    <property type="match status" value="1"/>
</dbReference>
<accession>A0AAV9P3L8</accession>
<feature type="transmembrane region" description="Helical" evidence="8">
    <location>
        <begin position="24"/>
        <end position="46"/>
    </location>
</feature>
<dbReference type="InterPro" id="IPR036259">
    <property type="entry name" value="MFS_trans_sf"/>
</dbReference>
<evidence type="ECO:0000256" key="4">
    <source>
        <dbReference type="ARBA" id="ARBA00022989"/>
    </source>
</evidence>
<dbReference type="GeneID" id="89928386"/>
<evidence type="ECO:0000313" key="11">
    <source>
        <dbReference type="Proteomes" id="UP001337655"/>
    </source>
</evidence>
<dbReference type="GO" id="GO:0015137">
    <property type="term" value="F:citrate transmembrane transporter activity"/>
    <property type="evidence" value="ECO:0007669"/>
    <property type="project" value="UniProtKB-ARBA"/>
</dbReference>
<feature type="transmembrane region" description="Helical" evidence="8">
    <location>
        <begin position="93"/>
        <end position="110"/>
    </location>
</feature>
<dbReference type="SUPFAM" id="SSF103473">
    <property type="entry name" value="MFS general substrate transporter"/>
    <property type="match status" value="1"/>
</dbReference>
<comment type="function">
    <text evidence="7">MFS-type transporter; part of the gene cluster that mediates the biosynthesis of squalestatin S1 (SQS1, also known as zaragozic acid A), a heavily oxidized fungal polyketide that offers potent cholesterol lowering activity by targeting squalene synthase (SS).</text>
</comment>
<dbReference type="PANTHER" id="PTHR23502:SF51">
    <property type="entry name" value="QUINIDINE RESISTANCE PROTEIN 1-RELATED"/>
    <property type="match status" value="1"/>
</dbReference>
<organism evidence="10 11">
    <name type="scientific">Saxophila tyrrhenica</name>
    <dbReference type="NCBI Taxonomy" id="1690608"/>
    <lineage>
        <taxon>Eukaryota</taxon>
        <taxon>Fungi</taxon>
        <taxon>Dikarya</taxon>
        <taxon>Ascomycota</taxon>
        <taxon>Pezizomycotina</taxon>
        <taxon>Dothideomycetes</taxon>
        <taxon>Dothideomycetidae</taxon>
        <taxon>Mycosphaerellales</taxon>
        <taxon>Extremaceae</taxon>
        <taxon>Saxophila</taxon>
    </lineage>
</organism>
<feature type="transmembrane region" description="Helical" evidence="8">
    <location>
        <begin position="365"/>
        <end position="383"/>
    </location>
</feature>
<comment type="subcellular location">
    <subcellularLocation>
        <location evidence="1">Membrane</location>
        <topology evidence="1">Multi-pass membrane protein</topology>
    </subcellularLocation>
</comment>
<dbReference type="InterPro" id="IPR011701">
    <property type="entry name" value="MFS"/>
</dbReference>
<evidence type="ECO:0000256" key="3">
    <source>
        <dbReference type="ARBA" id="ARBA00022692"/>
    </source>
</evidence>
<evidence type="ECO:0000256" key="6">
    <source>
        <dbReference type="ARBA" id="ARBA00023180"/>
    </source>
</evidence>
<comment type="caution">
    <text evidence="10">The sequence shown here is derived from an EMBL/GenBank/DDBJ whole genome shotgun (WGS) entry which is preliminary data.</text>
</comment>
<gene>
    <name evidence="10" type="ORF">LTR77_007050</name>
</gene>
<evidence type="ECO:0000259" key="9">
    <source>
        <dbReference type="PROSITE" id="PS50850"/>
    </source>
</evidence>
<dbReference type="PRINTS" id="PR01035">
    <property type="entry name" value="TCRTETA"/>
</dbReference>
<dbReference type="Pfam" id="PF07690">
    <property type="entry name" value="MFS_1"/>
    <property type="match status" value="1"/>
</dbReference>
<dbReference type="EMBL" id="JAVRRT010000011">
    <property type="protein sequence ID" value="KAK5167351.1"/>
    <property type="molecule type" value="Genomic_DNA"/>
</dbReference>
<evidence type="ECO:0000313" key="10">
    <source>
        <dbReference type="EMBL" id="KAK5167351.1"/>
    </source>
</evidence>
<keyword evidence="3 8" id="KW-0812">Transmembrane</keyword>
<dbReference type="FunFam" id="1.20.1250.20:FF:000172">
    <property type="entry name" value="MFS multidrug resistance transporter"/>
    <property type="match status" value="1"/>
</dbReference>
<keyword evidence="6" id="KW-0325">Glycoprotein</keyword>
<feature type="transmembrane region" description="Helical" evidence="8">
    <location>
        <begin position="116"/>
        <end position="139"/>
    </location>
</feature>
<keyword evidence="11" id="KW-1185">Reference proteome</keyword>
<dbReference type="InterPro" id="IPR001958">
    <property type="entry name" value="Tet-R_TetA/multi-R_MdtG-like"/>
</dbReference>
<dbReference type="Gene3D" id="1.20.1250.20">
    <property type="entry name" value="MFS general substrate transporter like domains"/>
    <property type="match status" value="1"/>
</dbReference>
<dbReference type="GO" id="GO:0140115">
    <property type="term" value="P:export across plasma membrane"/>
    <property type="evidence" value="ECO:0007669"/>
    <property type="project" value="UniProtKB-ARBA"/>
</dbReference>